<feature type="domain" description="VOC" evidence="1">
    <location>
        <begin position="1"/>
        <end position="132"/>
    </location>
</feature>
<organism evidence="2 4">
    <name type="scientific">Streptomyces griseochromogenes</name>
    <dbReference type="NCBI Taxonomy" id="68214"/>
    <lineage>
        <taxon>Bacteria</taxon>
        <taxon>Bacillati</taxon>
        <taxon>Actinomycetota</taxon>
        <taxon>Actinomycetes</taxon>
        <taxon>Kitasatosporales</taxon>
        <taxon>Streptomycetaceae</taxon>
        <taxon>Streptomyces</taxon>
    </lineage>
</organism>
<reference evidence="3 5" key="2">
    <citation type="submission" date="2021-03" db="EMBL/GenBank/DDBJ databases">
        <title>Genomic Encyclopedia of Type Strains, Phase IV (KMG-IV): sequencing the most valuable type-strain genomes for metagenomic binning, comparative biology and taxonomic classification.</title>
        <authorList>
            <person name="Goeker M."/>
        </authorList>
    </citation>
    <scope>NUCLEOTIDE SEQUENCE [LARGE SCALE GENOMIC DNA]</scope>
    <source>
        <strain evidence="3 5">DSM 40499</strain>
    </source>
</reference>
<dbReference type="PROSITE" id="PS51819">
    <property type="entry name" value="VOC"/>
    <property type="match status" value="1"/>
</dbReference>
<evidence type="ECO:0000313" key="2">
    <source>
        <dbReference type="EMBL" id="ANP52144.1"/>
    </source>
</evidence>
<gene>
    <name evidence="2" type="ORF">AVL59_23585</name>
    <name evidence="3" type="ORF">J2Z21_008209</name>
</gene>
<evidence type="ECO:0000313" key="5">
    <source>
        <dbReference type="Proteomes" id="UP001519309"/>
    </source>
</evidence>
<sequence length="140" mass="14865">MIDHVYITVSDLGRASAFYLAALKPLGWREIGFYESDTPGVPNLFGLCDRVYGSGEAIGASIWLRERQPGETGLYLGLAADSLDEVDATHFAALAAGGQDDGGAGPRPHFGPGYYAANVIDLDGNRLEIVNKAVNPKRPG</sequence>
<dbReference type="PANTHER" id="PTHR35006:SF2">
    <property type="entry name" value="GLYOXALASE FAMILY PROTEIN (AFU_ORTHOLOGUE AFUA_5G14830)"/>
    <property type="match status" value="1"/>
</dbReference>
<evidence type="ECO:0000259" key="1">
    <source>
        <dbReference type="PROSITE" id="PS51819"/>
    </source>
</evidence>
<evidence type="ECO:0000313" key="3">
    <source>
        <dbReference type="EMBL" id="MBP2055196.1"/>
    </source>
</evidence>
<dbReference type="RefSeq" id="WP_067307770.1">
    <property type="nucleotide sequence ID" value="NZ_CP016279.1"/>
</dbReference>
<dbReference type="SUPFAM" id="SSF54593">
    <property type="entry name" value="Glyoxalase/Bleomycin resistance protein/Dihydroxybiphenyl dioxygenase"/>
    <property type="match status" value="1"/>
</dbReference>
<dbReference type="STRING" id="68214.AVL59_23585"/>
<dbReference type="Proteomes" id="UP000092659">
    <property type="component" value="Chromosome"/>
</dbReference>
<dbReference type="InterPro" id="IPR004360">
    <property type="entry name" value="Glyas_Fos-R_dOase_dom"/>
</dbReference>
<dbReference type="Gene3D" id="3.10.180.10">
    <property type="entry name" value="2,3-Dihydroxybiphenyl 1,2-Dioxygenase, domain 1"/>
    <property type="match status" value="1"/>
</dbReference>
<protein>
    <submittedName>
        <fullName evidence="3">Catechol 2,3-dioxygenase-like lactoylglutathione lyase family enzyme</fullName>
    </submittedName>
</protein>
<dbReference type="AlphaFoldDB" id="A0A1B1AZZ8"/>
<dbReference type="Proteomes" id="UP001519309">
    <property type="component" value="Unassembled WGS sequence"/>
</dbReference>
<dbReference type="EMBL" id="JAGGLP010000027">
    <property type="protein sequence ID" value="MBP2055196.1"/>
    <property type="molecule type" value="Genomic_DNA"/>
</dbReference>
<name>A0A1B1AZZ8_9ACTN</name>
<dbReference type="EMBL" id="CP016279">
    <property type="protein sequence ID" value="ANP52144.1"/>
    <property type="molecule type" value="Genomic_DNA"/>
</dbReference>
<evidence type="ECO:0000313" key="4">
    <source>
        <dbReference type="Proteomes" id="UP000092659"/>
    </source>
</evidence>
<dbReference type="InterPro" id="IPR037523">
    <property type="entry name" value="VOC_core"/>
</dbReference>
<dbReference type="Pfam" id="PF00903">
    <property type="entry name" value="Glyoxalase"/>
    <property type="match status" value="1"/>
</dbReference>
<dbReference type="PANTHER" id="PTHR35006">
    <property type="entry name" value="GLYOXALASE FAMILY PROTEIN (AFU_ORTHOLOGUE AFUA_5G14830)"/>
    <property type="match status" value="1"/>
</dbReference>
<dbReference type="KEGG" id="sgs:AVL59_23585"/>
<accession>A0A1B1AZZ8</accession>
<keyword evidence="5" id="KW-1185">Reference proteome</keyword>
<reference evidence="2 4" key="1">
    <citation type="submission" date="2016-06" db="EMBL/GenBank/DDBJ databases">
        <title>Complete genome sequence of Streptomyces griseochromogenes ATCC 14511, the Blasticidin S producer.</title>
        <authorList>
            <person name="Wu L."/>
        </authorList>
    </citation>
    <scope>NUCLEOTIDE SEQUENCE [LARGE SCALE GENOMIC DNA]</scope>
    <source>
        <strain evidence="2 4">ATCC 14511</strain>
    </source>
</reference>
<proteinExistence type="predicted"/>
<dbReference type="OrthoDB" id="5242506at2"/>
<dbReference type="InterPro" id="IPR029068">
    <property type="entry name" value="Glyas_Bleomycin-R_OHBP_Dase"/>
</dbReference>